<keyword evidence="3" id="KW-1185">Reference proteome</keyword>
<dbReference type="PANTHER" id="PTHR35218:SF9">
    <property type="entry name" value="ENDONUCLEASE_EXONUCLEASE_PHOSPHATASE DOMAIN-CONTAINING PROTEIN"/>
    <property type="match status" value="1"/>
</dbReference>
<organism evidence="2 3">
    <name type="scientific">Thalictrum thalictroides</name>
    <name type="common">Rue-anemone</name>
    <name type="synonym">Anemone thalictroides</name>
    <dbReference type="NCBI Taxonomy" id="46969"/>
    <lineage>
        <taxon>Eukaryota</taxon>
        <taxon>Viridiplantae</taxon>
        <taxon>Streptophyta</taxon>
        <taxon>Embryophyta</taxon>
        <taxon>Tracheophyta</taxon>
        <taxon>Spermatophyta</taxon>
        <taxon>Magnoliopsida</taxon>
        <taxon>Ranunculales</taxon>
        <taxon>Ranunculaceae</taxon>
        <taxon>Thalictroideae</taxon>
        <taxon>Thalictrum</taxon>
    </lineage>
</organism>
<sequence length="78" mass="8806">MILTWNCRGLGSTKAIQQLKNLIWELNPDVIFLVETLLKRKKIQHLQKSIKYPGSFFVDPVGRSGGLAVLLKEGVDLE</sequence>
<dbReference type="Gene3D" id="3.60.10.10">
    <property type="entry name" value="Endonuclease/exonuclease/phosphatase"/>
    <property type="match status" value="1"/>
</dbReference>
<feature type="non-terminal residue" evidence="2">
    <location>
        <position position="78"/>
    </location>
</feature>
<dbReference type="Proteomes" id="UP000554482">
    <property type="component" value="Unassembled WGS sequence"/>
</dbReference>
<dbReference type="OrthoDB" id="1729225at2759"/>
<accession>A0A7J6VHD7</accession>
<dbReference type="PANTHER" id="PTHR35218">
    <property type="entry name" value="RNASE H DOMAIN-CONTAINING PROTEIN"/>
    <property type="match status" value="1"/>
</dbReference>
<protein>
    <recommendedName>
        <fullName evidence="1">Endonuclease/exonuclease/phosphatase domain-containing protein</fullName>
    </recommendedName>
</protein>
<evidence type="ECO:0000313" key="3">
    <source>
        <dbReference type="Proteomes" id="UP000554482"/>
    </source>
</evidence>
<feature type="domain" description="Endonuclease/exonuclease/phosphatase" evidence="1">
    <location>
        <begin position="3"/>
        <end position="74"/>
    </location>
</feature>
<dbReference type="Pfam" id="PF03372">
    <property type="entry name" value="Exo_endo_phos"/>
    <property type="match status" value="1"/>
</dbReference>
<dbReference type="EMBL" id="JABWDY010033152">
    <property type="protein sequence ID" value="KAF5183635.1"/>
    <property type="molecule type" value="Genomic_DNA"/>
</dbReference>
<evidence type="ECO:0000259" key="1">
    <source>
        <dbReference type="Pfam" id="PF03372"/>
    </source>
</evidence>
<dbReference type="InterPro" id="IPR036691">
    <property type="entry name" value="Endo/exonu/phosph_ase_sf"/>
</dbReference>
<dbReference type="SUPFAM" id="SSF56219">
    <property type="entry name" value="DNase I-like"/>
    <property type="match status" value="1"/>
</dbReference>
<proteinExistence type="predicted"/>
<reference evidence="2 3" key="1">
    <citation type="submission" date="2020-06" db="EMBL/GenBank/DDBJ databases">
        <title>Transcriptomic and genomic resources for Thalictrum thalictroides and T. hernandezii: Facilitating candidate gene discovery in an emerging model plant lineage.</title>
        <authorList>
            <person name="Arias T."/>
            <person name="Riano-Pachon D.M."/>
            <person name="Di Stilio V.S."/>
        </authorList>
    </citation>
    <scope>NUCLEOTIDE SEQUENCE [LARGE SCALE GENOMIC DNA]</scope>
    <source>
        <strain evidence="3">cv. WT478/WT964</strain>
        <tissue evidence="2">Leaves</tissue>
    </source>
</reference>
<comment type="caution">
    <text evidence="2">The sequence shown here is derived from an EMBL/GenBank/DDBJ whole genome shotgun (WGS) entry which is preliminary data.</text>
</comment>
<gene>
    <name evidence="2" type="ORF">FRX31_026777</name>
</gene>
<name>A0A7J6VHD7_THATH</name>
<dbReference type="InterPro" id="IPR005135">
    <property type="entry name" value="Endo/exonuclease/phosphatase"/>
</dbReference>
<dbReference type="GO" id="GO:0003824">
    <property type="term" value="F:catalytic activity"/>
    <property type="evidence" value="ECO:0007669"/>
    <property type="project" value="InterPro"/>
</dbReference>
<dbReference type="AlphaFoldDB" id="A0A7J6VHD7"/>
<evidence type="ECO:0000313" key="2">
    <source>
        <dbReference type="EMBL" id="KAF5183635.1"/>
    </source>
</evidence>